<dbReference type="GO" id="GO:0003677">
    <property type="term" value="F:DNA binding"/>
    <property type="evidence" value="ECO:0007669"/>
    <property type="project" value="UniProtKB-KW"/>
</dbReference>
<keyword evidence="11" id="KW-1185">Reference proteome</keyword>
<dbReference type="GO" id="GO:0005524">
    <property type="term" value="F:ATP binding"/>
    <property type="evidence" value="ECO:0007669"/>
    <property type="project" value="UniProtKB-KW"/>
</dbReference>
<dbReference type="AlphaFoldDB" id="D1B653"/>
<keyword evidence="1" id="KW-0547">Nucleotide-binding</keyword>
<evidence type="ECO:0000313" key="10">
    <source>
        <dbReference type="EMBL" id="ACZ19494.1"/>
    </source>
</evidence>
<dbReference type="STRING" id="525903.Taci_1263"/>
<dbReference type="Pfam" id="PF00270">
    <property type="entry name" value="DEAD"/>
    <property type="match status" value="1"/>
</dbReference>
<reference evidence="10 11" key="1">
    <citation type="journal article" date="2009" name="Stand. Genomic Sci.">
        <title>Complete genome sequence of Thermanaerovibrio acidaminovorans type strain (Su883).</title>
        <authorList>
            <person name="Chovatia M."/>
            <person name="Sikorski J."/>
            <person name="Schroder M."/>
            <person name="Lapidus A."/>
            <person name="Nolan M."/>
            <person name="Tice H."/>
            <person name="Glavina Del Rio T."/>
            <person name="Copeland A."/>
            <person name="Cheng J.F."/>
            <person name="Lucas S."/>
            <person name="Chen F."/>
            <person name="Bruce D."/>
            <person name="Goodwin L."/>
            <person name="Pitluck S."/>
            <person name="Ivanova N."/>
            <person name="Mavromatis K."/>
            <person name="Ovchinnikova G."/>
            <person name="Pati A."/>
            <person name="Chen A."/>
            <person name="Palaniappan K."/>
            <person name="Land M."/>
            <person name="Hauser L."/>
            <person name="Chang Y.J."/>
            <person name="Jeffries C.D."/>
            <person name="Chain P."/>
            <person name="Saunders E."/>
            <person name="Detter J.C."/>
            <person name="Brettin T."/>
            <person name="Rohde M."/>
            <person name="Goker M."/>
            <person name="Spring S."/>
            <person name="Bristow J."/>
            <person name="Markowitz V."/>
            <person name="Hugenholtz P."/>
            <person name="Kyrpides N.C."/>
            <person name="Klenk H.P."/>
            <person name="Eisen J.A."/>
        </authorList>
    </citation>
    <scope>NUCLEOTIDE SEQUENCE [LARGE SCALE GENOMIC DNA]</scope>
    <source>
        <strain evidence="11">ATCC 49978 / DSM 6589 / Su883</strain>
    </source>
</reference>
<dbReference type="InterPro" id="IPR045562">
    <property type="entry name" value="RecG_dom3_C"/>
</dbReference>
<keyword evidence="4 10" id="KW-0347">Helicase</keyword>
<dbReference type="SMART" id="SM00490">
    <property type="entry name" value="HELICc"/>
    <property type="match status" value="1"/>
</dbReference>
<evidence type="ECO:0000256" key="1">
    <source>
        <dbReference type="ARBA" id="ARBA00022741"/>
    </source>
</evidence>
<feature type="domain" description="Helicase C-terminal" evidence="9">
    <location>
        <begin position="409"/>
        <end position="563"/>
    </location>
</feature>
<keyword evidence="3" id="KW-0378">Hydrolase</keyword>
<dbReference type="GO" id="GO:0016787">
    <property type="term" value="F:hydrolase activity"/>
    <property type="evidence" value="ECO:0007669"/>
    <property type="project" value="UniProtKB-KW"/>
</dbReference>
<dbReference type="InterPro" id="IPR027417">
    <property type="entry name" value="P-loop_NTPase"/>
</dbReference>
<name>D1B653_THEAS</name>
<dbReference type="SMART" id="SM00487">
    <property type="entry name" value="DEXDc"/>
    <property type="match status" value="1"/>
</dbReference>
<keyword evidence="5" id="KW-0067">ATP-binding</keyword>
<dbReference type="GO" id="GO:0006281">
    <property type="term" value="P:DNA repair"/>
    <property type="evidence" value="ECO:0007669"/>
    <property type="project" value="UniProtKB-KW"/>
</dbReference>
<proteinExistence type="predicted"/>
<dbReference type="SUPFAM" id="SSF50249">
    <property type="entry name" value="Nucleic acid-binding proteins"/>
    <property type="match status" value="1"/>
</dbReference>
<dbReference type="Pfam" id="PF00271">
    <property type="entry name" value="Helicase_C"/>
    <property type="match status" value="1"/>
</dbReference>
<dbReference type="InterPro" id="IPR001650">
    <property type="entry name" value="Helicase_C-like"/>
</dbReference>
<gene>
    <name evidence="10" type="ordered locus">Taci_1263</name>
</gene>
<dbReference type="EnsemblBacteria" id="ACZ19494">
    <property type="protein sequence ID" value="ACZ19494"/>
    <property type="gene ID" value="Taci_1263"/>
</dbReference>
<keyword evidence="6" id="KW-0238">DNA-binding</keyword>
<dbReference type="PANTHER" id="PTHR47964:SF1">
    <property type="entry name" value="ATP-DEPENDENT DNA HELICASE HOMOLOG RECG, CHLOROPLASTIC"/>
    <property type="match status" value="1"/>
</dbReference>
<sequence>MGDLLLFLPRRYEDLRRPVTPAEALPGRRCLVEGSAGRPSPMMGRRGMRYPVTGGGGTMWVFVFGPRPMVPQPGERVLLYGPVRTSPLGPCMANPKLLDRSSPLLGRIVPVYPSSRALPSWWMRNLILSALERTSQDPPEDPIPEEIRFRRSLPDLVGSLREIHWPSSGASWREARRRLAYQELLLLQACFALRRRMRPLGAAPAAPAREADVEEYASSLPFRPTRSQESCMRAIAQAFNRGRFDLLLQGDVGSGKTAVALFAAHLYLKRGRSVLFLSPTEILARQTFQVARRLLPDFKVELVTGDTRADASPGPGLYVGTSALLFRKALGEASALAIVDEQQRFGVSQRAALTRGGRMSLLMVSATPIPRTMALALYGDLEVLTLGESPPGRGRVTTMSMGPRGLGRVLDRLVGELERGGRAFWVCPSLEAGPSAAVSRHRQLCESLGWANPQLVHGRMPSEEKEAAVLRFREGSSRLLVGTTVLEVGIDVPDATVMVVEGADMLGLSQLHQLRGRVGRGGSDGLCVLLSSREPVPQRLKALEELSDGFKVAELDLAERGPGTLHHLSQHGDMGLKVADLSRDLELLEAAREDAASLVEEWAIHGELLREVRCRFPGIMEILGGG</sequence>
<accession>D1B653</accession>
<keyword evidence="7" id="KW-0234">DNA repair</keyword>
<evidence type="ECO:0000259" key="9">
    <source>
        <dbReference type="PROSITE" id="PS51194"/>
    </source>
</evidence>
<evidence type="ECO:0000256" key="3">
    <source>
        <dbReference type="ARBA" id="ARBA00022801"/>
    </source>
</evidence>
<evidence type="ECO:0000256" key="4">
    <source>
        <dbReference type="ARBA" id="ARBA00022806"/>
    </source>
</evidence>
<dbReference type="GO" id="GO:0003678">
    <property type="term" value="F:DNA helicase activity"/>
    <property type="evidence" value="ECO:0007669"/>
    <property type="project" value="TreeGrafter"/>
</dbReference>
<dbReference type="eggNOG" id="COG1200">
    <property type="taxonomic scope" value="Bacteria"/>
</dbReference>
<evidence type="ECO:0000256" key="5">
    <source>
        <dbReference type="ARBA" id="ARBA00022840"/>
    </source>
</evidence>
<dbReference type="CDD" id="cd17918">
    <property type="entry name" value="DEXHc_RecG"/>
    <property type="match status" value="1"/>
</dbReference>
<dbReference type="SUPFAM" id="SSF52540">
    <property type="entry name" value="P-loop containing nucleoside triphosphate hydrolases"/>
    <property type="match status" value="2"/>
</dbReference>
<dbReference type="Pfam" id="PF19833">
    <property type="entry name" value="RecG_dom3_C"/>
    <property type="match status" value="1"/>
</dbReference>
<dbReference type="InterPro" id="IPR012340">
    <property type="entry name" value="NA-bd_OB-fold"/>
</dbReference>
<dbReference type="HOGENOM" id="CLU_005122_7_1_0"/>
<dbReference type="PATRIC" id="fig|525903.6.peg.1264"/>
<evidence type="ECO:0000256" key="2">
    <source>
        <dbReference type="ARBA" id="ARBA00022763"/>
    </source>
</evidence>
<dbReference type="InterPro" id="IPR014001">
    <property type="entry name" value="Helicase_ATP-bd"/>
</dbReference>
<evidence type="ECO:0000259" key="8">
    <source>
        <dbReference type="PROSITE" id="PS51192"/>
    </source>
</evidence>
<dbReference type="EMBL" id="CP001818">
    <property type="protein sequence ID" value="ACZ19494.1"/>
    <property type="molecule type" value="Genomic_DNA"/>
</dbReference>
<dbReference type="KEGG" id="tai:Taci_1263"/>
<dbReference type="InterPro" id="IPR011545">
    <property type="entry name" value="DEAD/DEAH_box_helicase_dom"/>
</dbReference>
<dbReference type="Proteomes" id="UP000002030">
    <property type="component" value="Chromosome"/>
</dbReference>
<dbReference type="InterPro" id="IPR047112">
    <property type="entry name" value="RecG/Mfd"/>
</dbReference>
<evidence type="ECO:0000256" key="7">
    <source>
        <dbReference type="ARBA" id="ARBA00023204"/>
    </source>
</evidence>
<dbReference type="OrthoDB" id="9804325at2"/>
<dbReference type="PROSITE" id="PS51192">
    <property type="entry name" value="HELICASE_ATP_BIND_1"/>
    <property type="match status" value="1"/>
</dbReference>
<dbReference type="PROSITE" id="PS51194">
    <property type="entry name" value="HELICASE_CTER"/>
    <property type="match status" value="1"/>
</dbReference>
<evidence type="ECO:0000313" key="11">
    <source>
        <dbReference type="Proteomes" id="UP000002030"/>
    </source>
</evidence>
<dbReference type="PANTHER" id="PTHR47964">
    <property type="entry name" value="ATP-DEPENDENT DNA HELICASE HOMOLOG RECG, CHLOROPLASTIC"/>
    <property type="match status" value="1"/>
</dbReference>
<feature type="domain" description="Helicase ATP-binding" evidence="8">
    <location>
        <begin position="237"/>
        <end position="386"/>
    </location>
</feature>
<organism evidence="10 11">
    <name type="scientific">Thermanaerovibrio acidaminovorans (strain ATCC 49978 / DSM 6589 / Su883)</name>
    <name type="common">Selenomonas acidaminovorans</name>
    <dbReference type="NCBI Taxonomy" id="525903"/>
    <lineage>
        <taxon>Bacteria</taxon>
        <taxon>Thermotogati</taxon>
        <taxon>Synergistota</taxon>
        <taxon>Synergistia</taxon>
        <taxon>Synergistales</taxon>
        <taxon>Synergistaceae</taxon>
        <taxon>Thermanaerovibrio</taxon>
    </lineage>
</organism>
<evidence type="ECO:0000256" key="6">
    <source>
        <dbReference type="ARBA" id="ARBA00023125"/>
    </source>
</evidence>
<dbReference type="Gene3D" id="3.40.50.300">
    <property type="entry name" value="P-loop containing nucleotide triphosphate hydrolases"/>
    <property type="match status" value="2"/>
</dbReference>
<keyword evidence="2" id="KW-0227">DNA damage</keyword>
<protein>
    <submittedName>
        <fullName evidence="10">Helicase domain protein</fullName>
    </submittedName>
</protein>